<gene>
    <name evidence="3" type="ORF">PILCRDRAFT_76125</name>
</gene>
<evidence type="ECO:0000259" key="2">
    <source>
        <dbReference type="PROSITE" id="PS50011"/>
    </source>
</evidence>
<dbReference type="EMBL" id="KN833020">
    <property type="protein sequence ID" value="KIM77901.1"/>
    <property type="molecule type" value="Genomic_DNA"/>
</dbReference>
<dbReference type="InterPro" id="IPR008271">
    <property type="entry name" value="Ser/Thr_kinase_AS"/>
</dbReference>
<dbReference type="InterPro" id="IPR011009">
    <property type="entry name" value="Kinase-like_dom_sf"/>
</dbReference>
<dbReference type="InterPro" id="IPR001245">
    <property type="entry name" value="Ser-Thr/Tyr_kinase_cat_dom"/>
</dbReference>
<dbReference type="InterPro" id="IPR000719">
    <property type="entry name" value="Prot_kinase_dom"/>
</dbReference>
<dbReference type="GO" id="GO:0004674">
    <property type="term" value="F:protein serine/threonine kinase activity"/>
    <property type="evidence" value="ECO:0007669"/>
    <property type="project" value="TreeGrafter"/>
</dbReference>
<name>A0A0C3FDF3_PILCF</name>
<dbReference type="STRING" id="765440.A0A0C3FDF3"/>
<sequence>MHGTRYHDLDVRFHYTLCDKLNNRPIQTTLSQVLNIDAILIDALLLATLKNRVKYKQLVKRRGQEAQSLLNLLQARLGFPLDPSLRRFHMGALIKLSRSSGLYPECMILKGIGLTGKVAVDFGGYGDIWKGLLGGKEIAVKVLKILRKFEKDKFLKEFSSEAVIWRQLNHPNVVSFYGVFHLEDDRLCLASPWMNNGNVVRFLESAPETKCVPLMLDIAEGLNYLHTFSPSIIHGDIKGVNILITESLRACLADFGLAAAKETQSMAVTTAMITRATGTMRWQAPELLQDDDVCNSLASDVYAYACVCYELFSGKLPFHDIQKDYRVMCAVKRGDRPLRPSDDRCRVRGLNDQVWSIIETCWAQEPNHRLFAGQVVERVGWSSARTDGRPRDEFDPAFPSRTLYSQAEHPFSAFAGPPGSTR</sequence>
<dbReference type="OrthoDB" id="122279at2759"/>
<accession>A0A0C3FDF3</accession>
<dbReference type="PROSITE" id="PS00108">
    <property type="entry name" value="PROTEIN_KINASE_ST"/>
    <property type="match status" value="1"/>
</dbReference>
<reference evidence="4" key="2">
    <citation type="submission" date="2015-01" db="EMBL/GenBank/DDBJ databases">
        <title>Evolutionary Origins and Diversification of the Mycorrhizal Mutualists.</title>
        <authorList>
            <consortium name="DOE Joint Genome Institute"/>
            <consortium name="Mycorrhizal Genomics Consortium"/>
            <person name="Kohler A."/>
            <person name="Kuo A."/>
            <person name="Nagy L.G."/>
            <person name="Floudas D."/>
            <person name="Copeland A."/>
            <person name="Barry K.W."/>
            <person name="Cichocki N."/>
            <person name="Veneault-Fourrey C."/>
            <person name="LaButti K."/>
            <person name="Lindquist E.A."/>
            <person name="Lipzen A."/>
            <person name="Lundell T."/>
            <person name="Morin E."/>
            <person name="Murat C."/>
            <person name="Riley R."/>
            <person name="Ohm R."/>
            <person name="Sun H."/>
            <person name="Tunlid A."/>
            <person name="Henrissat B."/>
            <person name="Grigoriev I.V."/>
            <person name="Hibbett D.S."/>
            <person name="Martin F."/>
        </authorList>
    </citation>
    <scope>NUCLEOTIDE SEQUENCE [LARGE SCALE GENOMIC DNA]</scope>
    <source>
        <strain evidence="4">F 1598</strain>
    </source>
</reference>
<dbReference type="InParanoid" id="A0A0C3FDF3"/>
<dbReference type="Gene3D" id="1.10.510.10">
    <property type="entry name" value="Transferase(Phosphotransferase) domain 1"/>
    <property type="match status" value="1"/>
</dbReference>
<feature type="domain" description="Protein kinase" evidence="2">
    <location>
        <begin position="114"/>
        <end position="398"/>
    </location>
</feature>
<dbReference type="InterPro" id="IPR051681">
    <property type="entry name" value="Ser/Thr_Kinases-Pseudokinases"/>
</dbReference>
<dbReference type="SUPFAM" id="SSF56112">
    <property type="entry name" value="Protein kinase-like (PK-like)"/>
    <property type="match status" value="1"/>
</dbReference>
<evidence type="ECO:0000256" key="1">
    <source>
        <dbReference type="SAM" id="MobiDB-lite"/>
    </source>
</evidence>
<dbReference type="PROSITE" id="PS50011">
    <property type="entry name" value="PROTEIN_KINASE_DOM"/>
    <property type="match status" value="1"/>
</dbReference>
<organism evidence="3 4">
    <name type="scientific">Piloderma croceum (strain F 1598)</name>
    <dbReference type="NCBI Taxonomy" id="765440"/>
    <lineage>
        <taxon>Eukaryota</taxon>
        <taxon>Fungi</taxon>
        <taxon>Dikarya</taxon>
        <taxon>Basidiomycota</taxon>
        <taxon>Agaricomycotina</taxon>
        <taxon>Agaricomycetes</taxon>
        <taxon>Agaricomycetidae</taxon>
        <taxon>Atheliales</taxon>
        <taxon>Atheliaceae</taxon>
        <taxon>Piloderma</taxon>
    </lineage>
</organism>
<dbReference type="AlphaFoldDB" id="A0A0C3FDF3"/>
<feature type="region of interest" description="Disordered" evidence="1">
    <location>
        <begin position="401"/>
        <end position="422"/>
    </location>
</feature>
<dbReference type="PANTHER" id="PTHR44329">
    <property type="entry name" value="SERINE/THREONINE-PROTEIN KINASE TNNI3K-RELATED"/>
    <property type="match status" value="1"/>
</dbReference>
<keyword evidence="4" id="KW-1185">Reference proteome</keyword>
<dbReference type="Pfam" id="PF07714">
    <property type="entry name" value="PK_Tyr_Ser-Thr"/>
    <property type="match status" value="1"/>
</dbReference>
<protein>
    <recommendedName>
        <fullName evidence="2">Protein kinase domain-containing protein</fullName>
    </recommendedName>
</protein>
<dbReference type="SMART" id="SM00220">
    <property type="entry name" value="S_TKc"/>
    <property type="match status" value="1"/>
</dbReference>
<reference evidence="3 4" key="1">
    <citation type="submission" date="2014-04" db="EMBL/GenBank/DDBJ databases">
        <authorList>
            <consortium name="DOE Joint Genome Institute"/>
            <person name="Kuo A."/>
            <person name="Tarkka M."/>
            <person name="Buscot F."/>
            <person name="Kohler A."/>
            <person name="Nagy L.G."/>
            <person name="Floudas D."/>
            <person name="Copeland A."/>
            <person name="Barry K.W."/>
            <person name="Cichocki N."/>
            <person name="Veneault-Fourrey C."/>
            <person name="LaButti K."/>
            <person name="Lindquist E.A."/>
            <person name="Lipzen A."/>
            <person name="Lundell T."/>
            <person name="Morin E."/>
            <person name="Murat C."/>
            <person name="Sun H."/>
            <person name="Tunlid A."/>
            <person name="Henrissat B."/>
            <person name="Grigoriev I.V."/>
            <person name="Hibbett D.S."/>
            <person name="Martin F."/>
            <person name="Nordberg H.P."/>
            <person name="Cantor M.N."/>
            <person name="Hua S.X."/>
        </authorList>
    </citation>
    <scope>NUCLEOTIDE SEQUENCE [LARGE SCALE GENOMIC DNA]</scope>
    <source>
        <strain evidence="3 4">F 1598</strain>
    </source>
</reference>
<evidence type="ECO:0000313" key="4">
    <source>
        <dbReference type="Proteomes" id="UP000054166"/>
    </source>
</evidence>
<dbReference type="Proteomes" id="UP000054166">
    <property type="component" value="Unassembled WGS sequence"/>
</dbReference>
<dbReference type="HOGENOM" id="CLU_000288_7_18_1"/>
<proteinExistence type="predicted"/>
<evidence type="ECO:0000313" key="3">
    <source>
        <dbReference type="EMBL" id="KIM77901.1"/>
    </source>
</evidence>
<dbReference type="GO" id="GO:0005524">
    <property type="term" value="F:ATP binding"/>
    <property type="evidence" value="ECO:0007669"/>
    <property type="project" value="InterPro"/>
</dbReference>